<accession>C8PN64</accession>
<dbReference type="AlphaFoldDB" id="C8PN64"/>
<proteinExistence type="predicted"/>
<sequence length="54" mass="6435">MTLLISAYQLCFLNSFYFIEYRKKQAFYKPSILEEGKNISKRQILQGTSKNFSF</sequence>
<reference evidence="1 2" key="1">
    <citation type="submission" date="2009-07" db="EMBL/GenBank/DDBJ databases">
        <authorList>
            <person name="Madupu R."/>
            <person name="Sebastian Y."/>
            <person name="Durkin A.S."/>
            <person name="Torralba M."/>
            <person name="Methe B."/>
            <person name="Sutton G.G."/>
            <person name="Strausberg R.L."/>
            <person name="Nelson K.E."/>
        </authorList>
    </citation>
    <scope>NUCLEOTIDE SEQUENCE [LARGE SCALE GENOMIC DNA]</scope>
    <source>
        <strain evidence="1 2">ATCC 35580</strain>
    </source>
</reference>
<dbReference type="Proteomes" id="UP000004509">
    <property type="component" value="Unassembled WGS sequence"/>
</dbReference>
<dbReference type="EMBL" id="ACYH01000012">
    <property type="protein sequence ID" value="EEV21207.1"/>
    <property type="molecule type" value="Genomic_DNA"/>
</dbReference>
<protein>
    <submittedName>
        <fullName evidence="1">Uncharacterized protein</fullName>
    </submittedName>
</protein>
<dbReference type="STRING" id="596324.TREVI0001_1568"/>
<evidence type="ECO:0000313" key="2">
    <source>
        <dbReference type="Proteomes" id="UP000004509"/>
    </source>
</evidence>
<name>C8PN64_9SPIR</name>
<gene>
    <name evidence="1" type="ORF">TREVI0001_1568</name>
</gene>
<evidence type="ECO:0000313" key="1">
    <source>
        <dbReference type="EMBL" id="EEV21207.1"/>
    </source>
</evidence>
<comment type="caution">
    <text evidence="1">The sequence shown here is derived from an EMBL/GenBank/DDBJ whole genome shotgun (WGS) entry which is preliminary data.</text>
</comment>
<organism evidence="1 2">
    <name type="scientific">Treponema vincentii ATCC 35580</name>
    <dbReference type="NCBI Taxonomy" id="596324"/>
    <lineage>
        <taxon>Bacteria</taxon>
        <taxon>Pseudomonadati</taxon>
        <taxon>Spirochaetota</taxon>
        <taxon>Spirochaetia</taxon>
        <taxon>Spirochaetales</taxon>
        <taxon>Treponemataceae</taxon>
        <taxon>Treponema</taxon>
    </lineage>
</organism>